<name>A0ABP7T690_9BACT</name>
<evidence type="ECO:0000313" key="2">
    <source>
        <dbReference type="EMBL" id="GAA4021640.1"/>
    </source>
</evidence>
<keyword evidence="3" id="KW-1185">Reference proteome</keyword>
<feature type="transmembrane region" description="Helical" evidence="1">
    <location>
        <begin position="350"/>
        <end position="368"/>
    </location>
</feature>
<comment type="caution">
    <text evidence="2">The sequence shown here is derived from an EMBL/GenBank/DDBJ whole genome shotgun (WGS) entry which is preliminary data.</text>
</comment>
<dbReference type="RefSeq" id="WP_345049165.1">
    <property type="nucleotide sequence ID" value="NZ_BAABDK010000001.1"/>
</dbReference>
<keyword evidence="1" id="KW-0472">Membrane</keyword>
<evidence type="ECO:0000256" key="1">
    <source>
        <dbReference type="SAM" id="Phobius"/>
    </source>
</evidence>
<feature type="transmembrane region" description="Helical" evidence="1">
    <location>
        <begin position="145"/>
        <end position="164"/>
    </location>
</feature>
<sequence>MPQVPSLFRVPWLWQWRALATLAVYAAYLPLSGYGPAQFRFDAAEYWELSLKFTPPGGFSLLAFDEPLRGYLGPLLVLPARLLCHFTGWSMLTGARVLGAGWAALLFGVAIPELWARASGRTLSGGRWLVLLGLGFIFWRDYFNFTLSDMPALVLLLLGAAVLGRRGWAWASVAGLLLVAAVNIRPIYIACLPGVLWLLAGYGRGLARPQVAKSLVALVAGVVLALLPQVLINQRHFGQTSPLVLAQRPGKEPLYLRQLAWGTAYQRYETSLVPAIPRSLVYADSAGQRTLAAQSAGRFNSYSEFLYFLVRHPFTSVARYARHLFNGLDIRYPTPYPTRLHPPGQAALRLLNYALLGLGLWLAWASWWNPGKSSSPVNSAGSVSPCAVLLALLLPCLLALPTLMECRFLLPLHLLLLTGVATTWQPRAWWRSLGGPVRQLAMLMLAAGWLWGCWQLSEATAGQLRPPSEAPQ</sequence>
<feature type="transmembrane region" description="Helical" evidence="1">
    <location>
        <begin position="380"/>
        <end position="401"/>
    </location>
</feature>
<feature type="transmembrane region" description="Helical" evidence="1">
    <location>
        <begin position="176"/>
        <end position="199"/>
    </location>
</feature>
<feature type="transmembrane region" description="Helical" evidence="1">
    <location>
        <begin position="122"/>
        <end position="139"/>
    </location>
</feature>
<reference evidence="3" key="1">
    <citation type="journal article" date="2019" name="Int. J. Syst. Evol. Microbiol.">
        <title>The Global Catalogue of Microorganisms (GCM) 10K type strain sequencing project: providing services to taxonomists for standard genome sequencing and annotation.</title>
        <authorList>
            <consortium name="The Broad Institute Genomics Platform"/>
            <consortium name="The Broad Institute Genome Sequencing Center for Infectious Disease"/>
            <person name="Wu L."/>
            <person name="Ma J."/>
        </authorList>
    </citation>
    <scope>NUCLEOTIDE SEQUENCE [LARGE SCALE GENOMIC DNA]</scope>
    <source>
        <strain evidence="3">JCM 17225</strain>
    </source>
</reference>
<evidence type="ECO:0008006" key="4">
    <source>
        <dbReference type="Google" id="ProtNLM"/>
    </source>
</evidence>
<protein>
    <recommendedName>
        <fullName evidence="4">Glycosyltransferase RgtA/B/C/D-like domain-containing protein</fullName>
    </recommendedName>
</protein>
<feature type="transmembrane region" description="Helical" evidence="1">
    <location>
        <begin position="12"/>
        <end position="31"/>
    </location>
</feature>
<feature type="transmembrane region" description="Helical" evidence="1">
    <location>
        <begin position="211"/>
        <end position="232"/>
    </location>
</feature>
<keyword evidence="1" id="KW-1133">Transmembrane helix</keyword>
<dbReference type="EMBL" id="BAABDK010000001">
    <property type="protein sequence ID" value="GAA4021640.1"/>
    <property type="molecule type" value="Genomic_DNA"/>
</dbReference>
<accession>A0ABP7T690</accession>
<keyword evidence="1" id="KW-0812">Transmembrane</keyword>
<feature type="transmembrane region" description="Helical" evidence="1">
    <location>
        <begin position="97"/>
        <end position="115"/>
    </location>
</feature>
<gene>
    <name evidence="2" type="ORF">GCM10022409_01660</name>
</gene>
<dbReference type="Proteomes" id="UP001501469">
    <property type="component" value="Unassembled WGS sequence"/>
</dbReference>
<proteinExistence type="predicted"/>
<evidence type="ECO:0000313" key="3">
    <source>
        <dbReference type="Proteomes" id="UP001501469"/>
    </source>
</evidence>
<organism evidence="2 3">
    <name type="scientific">Hymenobacter glaciei</name>
    <dbReference type="NCBI Taxonomy" id="877209"/>
    <lineage>
        <taxon>Bacteria</taxon>
        <taxon>Pseudomonadati</taxon>
        <taxon>Bacteroidota</taxon>
        <taxon>Cytophagia</taxon>
        <taxon>Cytophagales</taxon>
        <taxon>Hymenobacteraceae</taxon>
        <taxon>Hymenobacter</taxon>
    </lineage>
</organism>